<protein>
    <submittedName>
        <fullName evidence="1">Uncharacterized protein</fullName>
    </submittedName>
</protein>
<dbReference type="Gene3D" id="4.10.1100.10">
    <property type="entry name" value="Transcription factor, SBP-box domain"/>
    <property type="match status" value="1"/>
</dbReference>
<gene>
    <name evidence="1" type="ORF">EJB05_45042</name>
</gene>
<dbReference type="GO" id="GO:0005634">
    <property type="term" value="C:nucleus"/>
    <property type="evidence" value="ECO:0007669"/>
    <property type="project" value="InterPro"/>
</dbReference>
<sequence length="63" mass="7090">MRPRQGGGLQCPSCVVDGFKTDLSSLHYHWRHMVFEAHSSVQELTIVNTREHAIEASAKKAIQ</sequence>
<dbReference type="GO" id="GO:0003677">
    <property type="term" value="F:DNA binding"/>
    <property type="evidence" value="ECO:0007669"/>
    <property type="project" value="InterPro"/>
</dbReference>
<organism evidence="1 2">
    <name type="scientific">Eragrostis curvula</name>
    <name type="common">weeping love grass</name>
    <dbReference type="NCBI Taxonomy" id="38414"/>
    <lineage>
        <taxon>Eukaryota</taxon>
        <taxon>Viridiplantae</taxon>
        <taxon>Streptophyta</taxon>
        <taxon>Embryophyta</taxon>
        <taxon>Tracheophyta</taxon>
        <taxon>Spermatophyta</taxon>
        <taxon>Magnoliopsida</taxon>
        <taxon>Liliopsida</taxon>
        <taxon>Poales</taxon>
        <taxon>Poaceae</taxon>
        <taxon>PACMAD clade</taxon>
        <taxon>Chloridoideae</taxon>
        <taxon>Eragrostideae</taxon>
        <taxon>Eragrostidinae</taxon>
        <taxon>Eragrostis</taxon>
    </lineage>
</organism>
<evidence type="ECO:0000313" key="2">
    <source>
        <dbReference type="Proteomes" id="UP000324897"/>
    </source>
</evidence>
<evidence type="ECO:0000313" key="1">
    <source>
        <dbReference type="EMBL" id="TVU11456.1"/>
    </source>
</evidence>
<dbReference type="EMBL" id="RWGY01000039">
    <property type="protein sequence ID" value="TVU11456.1"/>
    <property type="molecule type" value="Genomic_DNA"/>
</dbReference>
<dbReference type="Gramene" id="TVU11456">
    <property type="protein sequence ID" value="TVU11456"/>
    <property type="gene ID" value="EJB05_45042"/>
</dbReference>
<dbReference type="InterPro" id="IPR036893">
    <property type="entry name" value="SBP_sf"/>
</dbReference>
<dbReference type="AlphaFoldDB" id="A0A5J9TJ54"/>
<reference evidence="1 2" key="1">
    <citation type="journal article" date="2019" name="Sci. Rep.">
        <title>A high-quality genome of Eragrostis curvula grass provides insights into Poaceae evolution and supports new strategies to enhance forage quality.</title>
        <authorList>
            <person name="Carballo J."/>
            <person name="Santos B.A.C.M."/>
            <person name="Zappacosta D."/>
            <person name="Garbus I."/>
            <person name="Selva J.P."/>
            <person name="Gallo C.A."/>
            <person name="Diaz A."/>
            <person name="Albertini E."/>
            <person name="Caccamo M."/>
            <person name="Echenique V."/>
        </authorList>
    </citation>
    <scope>NUCLEOTIDE SEQUENCE [LARGE SCALE GENOMIC DNA]</scope>
    <source>
        <strain evidence="2">cv. Victoria</strain>
        <tissue evidence="1">Leaf</tissue>
    </source>
</reference>
<keyword evidence="2" id="KW-1185">Reference proteome</keyword>
<dbReference type="Proteomes" id="UP000324897">
    <property type="component" value="Chromosome 3"/>
</dbReference>
<accession>A0A5J9TJ54</accession>
<comment type="caution">
    <text evidence="1">The sequence shown here is derived from an EMBL/GenBank/DDBJ whole genome shotgun (WGS) entry which is preliminary data.</text>
</comment>
<proteinExistence type="predicted"/>
<name>A0A5J9TJ54_9POAL</name>